<dbReference type="RefSeq" id="WP_013554916.1">
    <property type="nucleotide sequence ID" value="NC_014935.1"/>
</dbReference>
<evidence type="ECO:0000313" key="5">
    <source>
        <dbReference type="Proteomes" id="UP000008633"/>
    </source>
</evidence>
<keyword evidence="2" id="KW-1133">Transmembrane helix</keyword>
<keyword evidence="2" id="KW-0812">Transmembrane</keyword>
<evidence type="ECO:0000256" key="2">
    <source>
        <dbReference type="SAM" id="Phobius"/>
    </source>
</evidence>
<reference evidence="4 5" key="1">
    <citation type="journal article" date="2011" name="Stand. Genomic Sci.">
        <title>Complete genome sequence of Nitratifractor salsuginis type strain (E9I37-1).</title>
        <authorList>
            <person name="Anderson I."/>
            <person name="Sikorski J."/>
            <person name="Zeytun A."/>
            <person name="Nolan M."/>
            <person name="Lapidus A."/>
            <person name="Lucas S."/>
            <person name="Hammon N."/>
            <person name="Deshpande S."/>
            <person name="Cheng J.F."/>
            <person name="Tapia R."/>
            <person name="Han C."/>
            <person name="Goodwin L."/>
            <person name="Pitluck S."/>
            <person name="Liolios K."/>
            <person name="Pagani I."/>
            <person name="Ivanova N."/>
            <person name="Huntemann M."/>
            <person name="Mavromatis K."/>
            <person name="Ovchinikova G."/>
            <person name="Pati A."/>
            <person name="Chen A."/>
            <person name="Palaniappan K."/>
            <person name="Land M."/>
            <person name="Hauser L."/>
            <person name="Brambilla E.M."/>
            <person name="Ngatchou-Djao O.D."/>
            <person name="Rohde M."/>
            <person name="Tindall B.J."/>
            <person name="Goker M."/>
            <person name="Detter J.C."/>
            <person name="Woyke T."/>
            <person name="Bristow J."/>
            <person name="Eisen J.A."/>
            <person name="Markowitz V."/>
            <person name="Hugenholtz P."/>
            <person name="Klenk H.P."/>
            <person name="Kyrpides N.C."/>
        </authorList>
    </citation>
    <scope>NUCLEOTIDE SEQUENCE [LARGE SCALE GENOMIC DNA]</scope>
    <source>
        <strain evidence="5">DSM 16511 / JCM 12458 / E9I37-1</strain>
    </source>
</reference>
<dbReference type="PANTHER" id="PTHR43318:SF1">
    <property type="entry name" value="POLYSACCHARIDE BIOSYNTHESIS PROTEIN EPSC-RELATED"/>
    <property type="match status" value="1"/>
</dbReference>
<keyword evidence="2" id="KW-0472">Membrane</keyword>
<dbReference type="eggNOG" id="COG1086">
    <property type="taxonomic scope" value="Bacteria"/>
</dbReference>
<dbReference type="InterPro" id="IPR029063">
    <property type="entry name" value="SAM-dependent_MTases_sf"/>
</dbReference>
<feature type="transmembrane region" description="Helical" evidence="2">
    <location>
        <begin position="87"/>
        <end position="105"/>
    </location>
</feature>
<dbReference type="KEGG" id="nsa:Nitsa_1988"/>
<dbReference type="Pfam" id="PF13727">
    <property type="entry name" value="CoA_binding_3"/>
    <property type="match status" value="1"/>
</dbReference>
<dbReference type="Gene3D" id="3.40.50.720">
    <property type="entry name" value="NAD(P)-binding Rossmann-like Domain"/>
    <property type="match status" value="2"/>
</dbReference>
<evidence type="ECO:0000256" key="1">
    <source>
        <dbReference type="ARBA" id="ARBA00007430"/>
    </source>
</evidence>
<dbReference type="STRING" id="749222.Nitsa_1988"/>
<dbReference type="InterPro" id="IPR003869">
    <property type="entry name" value="Polysac_CapD-like"/>
</dbReference>
<dbReference type="HOGENOM" id="CLU_013560_5_0_7"/>
<reference evidence="5" key="2">
    <citation type="submission" date="2011-01" db="EMBL/GenBank/DDBJ databases">
        <title>The complete genome of Nitratifractor salsuginis DSM 16511.</title>
        <authorList>
            <consortium name="US DOE Joint Genome Institute (JGI-PGF)"/>
            <person name="Lucas S."/>
            <person name="Copeland A."/>
            <person name="Lapidus A."/>
            <person name="Bruce D."/>
            <person name="Goodwin L."/>
            <person name="Pitluck S."/>
            <person name="Kyrpides N."/>
            <person name="Mavromatis K."/>
            <person name="Ivanova N."/>
            <person name="Mikhailova N."/>
            <person name="Zeytun A."/>
            <person name="Detter J.C."/>
            <person name="Tapia R."/>
            <person name="Han C."/>
            <person name="Land M."/>
            <person name="Hauser L."/>
            <person name="Markowitz V."/>
            <person name="Cheng J.-F."/>
            <person name="Hugenholtz P."/>
            <person name="Woyke T."/>
            <person name="Wu D."/>
            <person name="Tindall B."/>
            <person name="Schuetze A."/>
            <person name="Brambilla E."/>
            <person name="Klenk H.-P."/>
            <person name="Eisen J.A."/>
        </authorList>
    </citation>
    <scope>NUCLEOTIDE SEQUENCE [LARGE SCALE GENOMIC DNA]</scope>
    <source>
        <strain evidence="5">DSM 16511 / JCM 12458 / E9I37-1</strain>
    </source>
</reference>
<feature type="transmembrane region" description="Helical" evidence="2">
    <location>
        <begin position="111"/>
        <end position="130"/>
    </location>
</feature>
<protein>
    <submittedName>
        <fullName evidence="4">Polysaccharide biosynthesis protein CapD</fullName>
    </submittedName>
</protein>
<feature type="transmembrane region" description="Helical" evidence="2">
    <location>
        <begin position="49"/>
        <end position="67"/>
    </location>
</feature>
<name>E6X2U8_NITSE</name>
<evidence type="ECO:0000259" key="3">
    <source>
        <dbReference type="Pfam" id="PF02719"/>
    </source>
</evidence>
<dbReference type="SUPFAM" id="SSF51735">
    <property type="entry name" value="NAD(P)-binding Rossmann-fold domains"/>
    <property type="match status" value="1"/>
</dbReference>
<proteinExistence type="inferred from homology"/>
<dbReference type="OrthoDB" id="9769113at2"/>
<dbReference type="CDD" id="cd05237">
    <property type="entry name" value="UDP_invert_4-6DH_SDR_e"/>
    <property type="match status" value="1"/>
</dbReference>
<dbReference type="SUPFAM" id="SSF53335">
    <property type="entry name" value="S-adenosyl-L-methionine-dependent methyltransferases"/>
    <property type="match status" value="1"/>
</dbReference>
<feature type="domain" description="Polysaccharide biosynthesis protein CapD-like" evidence="3">
    <location>
        <begin position="282"/>
        <end position="556"/>
    </location>
</feature>
<dbReference type="Proteomes" id="UP000008633">
    <property type="component" value="Chromosome"/>
</dbReference>
<dbReference type="AlphaFoldDB" id="E6X2U8"/>
<accession>E6X2U8</accession>
<dbReference type="InterPro" id="IPR036291">
    <property type="entry name" value="NAD(P)-bd_dom_sf"/>
</dbReference>
<dbReference type="PANTHER" id="PTHR43318">
    <property type="entry name" value="UDP-N-ACETYLGLUCOSAMINE 4,6-DEHYDRATASE"/>
    <property type="match status" value="1"/>
</dbReference>
<dbReference type="Pfam" id="PF02719">
    <property type="entry name" value="Polysacc_synt_2"/>
    <property type="match status" value="1"/>
</dbReference>
<dbReference type="EMBL" id="CP002452">
    <property type="protein sequence ID" value="ADV47231.1"/>
    <property type="molecule type" value="Genomic_DNA"/>
</dbReference>
<evidence type="ECO:0000313" key="4">
    <source>
        <dbReference type="EMBL" id="ADV47231.1"/>
    </source>
</evidence>
<keyword evidence="5" id="KW-1185">Reference proteome</keyword>
<gene>
    <name evidence="4" type="ordered locus">Nitsa_1988</name>
</gene>
<sequence>MNLEKWLHPTAGKRFIFFLLADILLSLFTLYSAYLLRFNFHIPPKYLDHFWLIYTVLTALKIAAMAWRGQYRIVWRFFGLGDVRRVLEAHIVAYGLFGIVLYFFRSDFLPFPRSVFIIDFFLSFLLLSGLRMAKRVLMESGIRGGYKPTLIVGTGGGGPAVIKAVTQAESAYKPEAIVAWKDPGLEGSRIENLRIYAPDRLEELIGRYRIHTVIVAEELEAKELNRLIERLENLGVREIKKIRLLGEGKERLEEIPIEELLARRPKDLDREAIGAFLQGKRILITGAGGSIGSEICRQCLAYGAKRLILVENSEYNLYRISEELEKDRIVPRLVSVLDRERLEEVFKAEHPDVVIHAAAFKHVPLCELNPDTAIENNILGAMNVIDLSIRYGVEKVVNISSDKAVRPTNVMGATKRIIELYAQNVPNDRTEIVSVRFGNVLGSSGSVVPKFKAQIEAGGPVTVTHPEMTRYFMLIPEACQLVLQAAAMAQGGELFILDMGEPVKIVDLARKMIRLYGKEGEVDIVYTGLRPGEKLYEELLINDAECKTRYESIYVAGRSNYPIEKLRADIRHLLEAKDKRVLLKEIVPEYTPSQRCI</sequence>
<dbReference type="InterPro" id="IPR051203">
    <property type="entry name" value="Polysaccharide_Synthase-Rel"/>
</dbReference>
<comment type="similarity">
    <text evidence="1">Belongs to the polysaccharide synthase family.</text>
</comment>
<organism evidence="4 5">
    <name type="scientific">Nitratifractor salsuginis (strain DSM 16511 / JCM 12458 / E9I37-1)</name>
    <dbReference type="NCBI Taxonomy" id="749222"/>
    <lineage>
        <taxon>Bacteria</taxon>
        <taxon>Pseudomonadati</taxon>
        <taxon>Campylobacterota</taxon>
        <taxon>Epsilonproteobacteria</taxon>
        <taxon>Campylobacterales</taxon>
        <taxon>Sulfurovaceae</taxon>
        <taxon>Nitratifractor</taxon>
    </lineage>
</organism>
<feature type="transmembrane region" description="Helical" evidence="2">
    <location>
        <begin position="15"/>
        <end position="37"/>
    </location>
</feature>